<protein>
    <submittedName>
        <fullName evidence="7">WzxE protein</fullName>
    </submittedName>
</protein>
<feature type="transmembrane region" description="Helical" evidence="6">
    <location>
        <begin position="375"/>
        <end position="397"/>
    </location>
</feature>
<sequence>MRRLFLLFNRNMLLKMASWNSIFILVRIALGAVMSNLLARFVGDAGLGYLGNLRNFSQGLQSLSVLGLENGLTKNAAALKNEPKLLSKTFTTAWIATFIVSVLTAIGINFTASWLSLYLFDSDSYSFVLRIFGCSLPFYFVFVAVSSLLQGFEWFKTYVILNIIVALSVFALGAYLIVNENLYGALLSIAVTPYVQFILALLVYFFYLKGKKGVLTFSIEWSNEQALQLFKYSVMALVSAILIPLVNIEVRNEVIDQVSDHAAGWWESVQRISGYYMVFVTTLISLYVLPNLSKDSSFKQYRSTIWNFYKTILPVVVAGLISVYLCRDLILEYLFTTEFLPASSMFKWQLLGDFIKVITTVMAFRFIALNDLKRYLVAELISIFCFYLFTMVLLPYYGKNAVVMAYFLNYIFYFLILILLLRKELFGSLEQ</sequence>
<dbReference type="GO" id="GO:0005886">
    <property type="term" value="C:plasma membrane"/>
    <property type="evidence" value="ECO:0007669"/>
    <property type="project" value="UniProtKB-SubCell"/>
</dbReference>
<feature type="transmembrane region" description="Helical" evidence="6">
    <location>
        <begin position="350"/>
        <end position="368"/>
    </location>
</feature>
<comment type="caution">
    <text evidence="7">The sequence shown here is derived from an EMBL/GenBank/DDBJ whole genome shotgun (WGS) entry which is preliminary data.</text>
</comment>
<proteinExistence type="predicted"/>
<dbReference type="EMBL" id="BBML01000010">
    <property type="protein sequence ID" value="GAK98296.1"/>
    <property type="molecule type" value="Genomic_DNA"/>
</dbReference>
<feature type="transmembrane region" description="Helical" evidence="6">
    <location>
        <begin position="403"/>
        <end position="421"/>
    </location>
</feature>
<dbReference type="InterPro" id="IPR050833">
    <property type="entry name" value="Poly_Biosynth_Transport"/>
</dbReference>
<gene>
    <name evidence="7" type="ORF">JCM19294_930</name>
</gene>
<feature type="transmembrane region" description="Helical" evidence="6">
    <location>
        <begin position="127"/>
        <end position="149"/>
    </location>
</feature>
<keyword evidence="5 6" id="KW-0472">Membrane</keyword>
<dbReference type="STRING" id="319236.BST91_07045"/>
<dbReference type="InterPro" id="IPR002797">
    <property type="entry name" value="Polysacc_synth"/>
</dbReference>
<evidence type="ECO:0000256" key="1">
    <source>
        <dbReference type="ARBA" id="ARBA00004651"/>
    </source>
</evidence>
<dbReference type="InterPro" id="IPR044550">
    <property type="entry name" value="WzxE"/>
</dbReference>
<evidence type="ECO:0000313" key="8">
    <source>
        <dbReference type="Proteomes" id="UP000029221"/>
    </source>
</evidence>
<dbReference type="Pfam" id="PF01943">
    <property type="entry name" value="Polysacc_synt"/>
    <property type="match status" value="1"/>
</dbReference>
<dbReference type="GO" id="GO:0009246">
    <property type="term" value="P:enterobacterial common antigen biosynthetic process"/>
    <property type="evidence" value="ECO:0007669"/>
    <property type="project" value="InterPro"/>
</dbReference>
<evidence type="ECO:0000256" key="4">
    <source>
        <dbReference type="ARBA" id="ARBA00022989"/>
    </source>
</evidence>
<feature type="transmembrane region" description="Helical" evidence="6">
    <location>
        <begin position="21"/>
        <end position="43"/>
    </location>
</feature>
<accession>A0A090QS35</accession>
<evidence type="ECO:0000313" key="7">
    <source>
        <dbReference type="EMBL" id="GAK98296.1"/>
    </source>
</evidence>
<dbReference type="CDD" id="cd13125">
    <property type="entry name" value="MATE_like_10"/>
    <property type="match status" value="1"/>
</dbReference>
<feature type="transmembrane region" description="Helical" evidence="6">
    <location>
        <begin position="272"/>
        <end position="290"/>
    </location>
</feature>
<keyword evidence="8" id="KW-1185">Reference proteome</keyword>
<feature type="transmembrane region" description="Helical" evidence="6">
    <location>
        <begin position="158"/>
        <end position="178"/>
    </location>
</feature>
<dbReference type="Proteomes" id="UP000029221">
    <property type="component" value="Unassembled WGS sequence"/>
</dbReference>
<feature type="transmembrane region" description="Helical" evidence="6">
    <location>
        <begin position="184"/>
        <end position="208"/>
    </location>
</feature>
<evidence type="ECO:0000256" key="2">
    <source>
        <dbReference type="ARBA" id="ARBA00022475"/>
    </source>
</evidence>
<keyword evidence="4 6" id="KW-1133">Transmembrane helix</keyword>
<evidence type="ECO:0000256" key="5">
    <source>
        <dbReference type="ARBA" id="ARBA00023136"/>
    </source>
</evidence>
<dbReference type="PANTHER" id="PTHR30250:SF30">
    <property type="entry name" value="LIPID III FLIPPASE"/>
    <property type="match status" value="1"/>
</dbReference>
<reference evidence="7" key="1">
    <citation type="journal article" date="2014" name="Genome Announc.">
        <title>Draft Genome Sequences of Marine Flavobacterium Nonlabens Strains NR17, NR24, NR27, NR32, NR33, and Ara13.</title>
        <authorList>
            <person name="Nakanishi M."/>
            <person name="Meirelles P."/>
            <person name="Suzuki R."/>
            <person name="Takatani N."/>
            <person name="Mino S."/>
            <person name="Suda W."/>
            <person name="Oshima K."/>
            <person name="Hattori M."/>
            <person name="Ohkuma M."/>
            <person name="Hosokawa M."/>
            <person name="Miyashita K."/>
            <person name="Thompson F.L."/>
            <person name="Niwa A."/>
            <person name="Sawabe T."/>
            <person name="Sawabe T."/>
        </authorList>
    </citation>
    <scope>NUCLEOTIDE SEQUENCE [LARGE SCALE GENOMIC DNA]</scope>
    <source>
        <strain evidence="7">JCM 19294</strain>
    </source>
</reference>
<evidence type="ECO:0000256" key="6">
    <source>
        <dbReference type="SAM" id="Phobius"/>
    </source>
</evidence>
<comment type="subcellular location">
    <subcellularLocation>
        <location evidence="1">Cell membrane</location>
        <topology evidence="1">Multi-pass membrane protein</topology>
    </subcellularLocation>
</comment>
<feature type="transmembrane region" description="Helical" evidence="6">
    <location>
        <begin position="93"/>
        <end position="115"/>
    </location>
</feature>
<dbReference type="AlphaFoldDB" id="A0A090QS35"/>
<dbReference type="PANTHER" id="PTHR30250">
    <property type="entry name" value="PST FAMILY PREDICTED COLANIC ACID TRANSPORTER"/>
    <property type="match status" value="1"/>
</dbReference>
<name>A0A090QS35_9FLAO</name>
<organism evidence="7 8">
    <name type="scientific">Nonlabens tegetincola</name>
    <dbReference type="NCBI Taxonomy" id="323273"/>
    <lineage>
        <taxon>Bacteria</taxon>
        <taxon>Pseudomonadati</taxon>
        <taxon>Bacteroidota</taxon>
        <taxon>Flavobacteriia</taxon>
        <taxon>Flavobacteriales</taxon>
        <taxon>Flavobacteriaceae</taxon>
        <taxon>Nonlabens</taxon>
    </lineage>
</organism>
<dbReference type="eggNOG" id="COG2244">
    <property type="taxonomic scope" value="Bacteria"/>
</dbReference>
<keyword evidence="2" id="KW-1003">Cell membrane</keyword>
<feature type="transmembrane region" description="Helical" evidence="6">
    <location>
        <begin position="311"/>
        <end position="330"/>
    </location>
</feature>
<evidence type="ECO:0000256" key="3">
    <source>
        <dbReference type="ARBA" id="ARBA00022692"/>
    </source>
</evidence>
<keyword evidence="3 6" id="KW-0812">Transmembrane</keyword>